<evidence type="ECO:0000256" key="12">
    <source>
        <dbReference type="ARBA" id="ARBA00022859"/>
    </source>
</evidence>
<evidence type="ECO:0000256" key="3">
    <source>
        <dbReference type="ARBA" id="ARBA00010563"/>
    </source>
</evidence>
<dbReference type="InterPro" id="IPR019974">
    <property type="entry name" value="XPG_CS"/>
</dbReference>
<keyword evidence="4" id="KW-0597">Phosphoprotein</keyword>
<dbReference type="SUPFAM" id="SSF47807">
    <property type="entry name" value="5' to 3' exonuclease, C-terminal subdomain"/>
    <property type="match status" value="1"/>
</dbReference>
<dbReference type="PANTHER" id="PTHR11081:SF65">
    <property type="entry name" value="DNA DAMAGE-INDUCIBLE PROTEIN DIN7-RELATED"/>
    <property type="match status" value="1"/>
</dbReference>
<evidence type="ECO:0000256" key="1">
    <source>
        <dbReference type="ARBA" id="ARBA00001946"/>
    </source>
</evidence>
<dbReference type="GO" id="GO:0002376">
    <property type="term" value="P:immune system process"/>
    <property type="evidence" value="ECO:0007669"/>
    <property type="project" value="UniProtKB-KW"/>
</dbReference>
<feature type="compositionally biased region" description="Polar residues" evidence="21">
    <location>
        <begin position="303"/>
        <end position="325"/>
    </location>
</feature>
<dbReference type="GO" id="GO:0017108">
    <property type="term" value="F:5'-flap endonuclease activity"/>
    <property type="evidence" value="ECO:0007669"/>
    <property type="project" value="TreeGrafter"/>
</dbReference>
<dbReference type="OrthoDB" id="26491at2759"/>
<sequence length="786" mass="86020">MTRVRMLQHYGVTPYLVFDGDRLPAKAKTEADRAARRQENRTRAKTLLKQGLTKQAHDIFAKSVDVTPAMAYQLIKELRKAGVPYIVAPYEADAQLAYLEKRGDIQGIVTEDSDLLVFGCHTVLYKLEPSGDCVELRRDQLTRCKALSLHGFDDAHFRQMAILSGCDYLESIVGMGLKTAHRLLRKCDTVAKALQAARMEGMRVPKDYQERFNTAERTFVFQRVFERNSEGAVSLTTLNPLPGAEAENIDKDPCIGHEVPREQCLSLANGDLDPITREAVVDLGRVQTSSQHAATRYAKHGTTPRSPFSASRSANVPSGQRYSSHLTEKQPKMTSFFGKTTSETAVGAASSRKQVERRASSAKQSHASTGHAFTSTKSAVQLATPESSIVQRSRFFPADDETALPAQSRVATAAEQLNDDSAISSAHDAPVADCLQQRCISDKEDSGYWLGNDAGRPEASQISDLDDSSPPRSSVADGLISSPITPGRRSAERCSISPASIGARKRLRLDESSPQSEGRHGDEDEVVESPTCAKARQIVTLRSRGRIDRTDPDLFWDMHGAVREDAKLEQASRRLSSDLRSKFTFCDASSAHRSARTPMKAVTGPTASLELNNAQVPSTNALADRRNTPGLKTPHVASKTRETKAPRSATTSKPRLDFQLDSHASSNTKRTAKQDTATPRRSGISIPTPLSMSKLDSFRFMPGAVSRAHTWHPALSAPGTSNGTVNAKEGGAVAADQAPICPRIYDPVDCRQLTRCSDSEATRCSTAELPQREPLKDLSMFRFENR</sequence>
<dbReference type="SMART" id="SM00484">
    <property type="entry name" value="XPGI"/>
    <property type="match status" value="1"/>
</dbReference>
<dbReference type="InterPro" id="IPR029060">
    <property type="entry name" value="PIN-like_dom_sf"/>
</dbReference>
<evidence type="ECO:0000256" key="14">
    <source>
        <dbReference type="ARBA" id="ARBA00022990"/>
    </source>
</evidence>
<dbReference type="Gene3D" id="3.40.50.1010">
    <property type="entry name" value="5'-nuclease"/>
    <property type="match status" value="1"/>
</dbReference>
<evidence type="ECO:0000256" key="4">
    <source>
        <dbReference type="ARBA" id="ARBA00022553"/>
    </source>
</evidence>
<dbReference type="GO" id="GO:0046872">
    <property type="term" value="F:metal ion binding"/>
    <property type="evidence" value="ECO:0007669"/>
    <property type="project" value="UniProtKB-KW"/>
</dbReference>
<comment type="subunit">
    <text evidence="20">Interacts with the MLH1-PMS2 heterodimer via MLH1. Interacts with MSH3. Interacts with the MSH2-MSH6 heterodimer via MSH2, and this interaction may increase the processivity of the 5'-&gt;3' exonuclease activity. Interacts with PCNA, and this interaction may both stimulate the cryptic 3'-&gt;5' exonuclease activity and suppress the 5'-&gt;3' exonuclease activity. Interacts with WRN, and this interaction stimulates both the 5'-&gt;3' exonuclease activity and cleavage of 5'-overhanging flap structures. Interacts with RECQL/RECQ1, and this interaction stimulates cleavage of 5'-overhanging flap structures. Interacts with DNA helicase ZGRF1; the interaction is increased following DNA damage induction.</text>
</comment>
<keyword evidence="10" id="KW-0269">Exonuclease</keyword>
<dbReference type="EMBL" id="KZ819514">
    <property type="protein sequence ID" value="PWN38935.1"/>
    <property type="molecule type" value="Genomic_DNA"/>
</dbReference>
<dbReference type="GO" id="GO:0005634">
    <property type="term" value="C:nucleus"/>
    <property type="evidence" value="ECO:0007669"/>
    <property type="project" value="UniProtKB-SubCell"/>
</dbReference>
<name>A0A316VTW0_9BASI</name>
<evidence type="ECO:0000256" key="8">
    <source>
        <dbReference type="ARBA" id="ARBA00022763"/>
    </source>
</evidence>
<keyword evidence="16" id="KW-0234">DNA repair</keyword>
<dbReference type="SUPFAM" id="SSF88723">
    <property type="entry name" value="PIN domain-like"/>
    <property type="match status" value="1"/>
</dbReference>
<dbReference type="InterPro" id="IPR044752">
    <property type="entry name" value="PIN-like_EXO1"/>
</dbReference>
<dbReference type="InterPro" id="IPR006084">
    <property type="entry name" value="XPG/Rad2"/>
</dbReference>
<reference evidence="23 24" key="1">
    <citation type="journal article" date="2018" name="Mol. Biol. Evol.">
        <title>Broad Genomic Sampling Reveals a Smut Pathogenic Ancestry of the Fungal Clade Ustilaginomycotina.</title>
        <authorList>
            <person name="Kijpornyongpan T."/>
            <person name="Mondo S.J."/>
            <person name="Barry K."/>
            <person name="Sandor L."/>
            <person name="Lee J."/>
            <person name="Lipzen A."/>
            <person name="Pangilinan J."/>
            <person name="LaButti K."/>
            <person name="Hainaut M."/>
            <person name="Henrissat B."/>
            <person name="Grigoriev I.V."/>
            <person name="Spatafora J.W."/>
            <person name="Aime M.C."/>
        </authorList>
    </citation>
    <scope>NUCLEOTIDE SEQUENCE [LARGE SCALE GENOMIC DNA]</scope>
    <source>
        <strain evidence="23 24">MCA 4658</strain>
    </source>
</reference>
<dbReference type="Gene3D" id="1.10.150.20">
    <property type="entry name" value="5' to 3' exonuclease, C-terminal subdomain"/>
    <property type="match status" value="1"/>
</dbReference>
<dbReference type="SMART" id="SM00279">
    <property type="entry name" value="HhH2"/>
    <property type="match status" value="1"/>
</dbReference>
<dbReference type="PANTHER" id="PTHR11081">
    <property type="entry name" value="FLAP ENDONUCLEASE FAMILY MEMBER"/>
    <property type="match status" value="1"/>
</dbReference>
<evidence type="ECO:0000256" key="15">
    <source>
        <dbReference type="ARBA" id="ARBA00023125"/>
    </source>
</evidence>
<evidence type="ECO:0000259" key="22">
    <source>
        <dbReference type="SMART" id="SM00484"/>
    </source>
</evidence>
<dbReference type="InParanoid" id="A0A316VTW0"/>
<evidence type="ECO:0000256" key="5">
    <source>
        <dbReference type="ARBA" id="ARBA00022722"/>
    </source>
</evidence>
<keyword evidence="17" id="KW-0539">Nucleus</keyword>
<evidence type="ECO:0000256" key="21">
    <source>
        <dbReference type="SAM" id="MobiDB-lite"/>
    </source>
</evidence>
<keyword evidence="8" id="KW-0227">DNA damage</keyword>
<evidence type="ECO:0000256" key="13">
    <source>
        <dbReference type="ARBA" id="ARBA00022881"/>
    </source>
</evidence>
<keyword evidence="6" id="KW-0479">Metal-binding</keyword>
<keyword evidence="9" id="KW-0378">Hydrolase</keyword>
<feature type="region of interest" description="Disordered" evidence="21">
    <location>
        <begin position="289"/>
        <end position="379"/>
    </location>
</feature>
<dbReference type="InterPro" id="IPR006085">
    <property type="entry name" value="XPG_DNA_repair_N"/>
</dbReference>
<keyword evidence="5" id="KW-0540">Nuclease</keyword>
<evidence type="ECO:0000256" key="17">
    <source>
        <dbReference type="ARBA" id="ARBA00023242"/>
    </source>
</evidence>
<comment type="subcellular location">
    <subcellularLocation>
        <location evidence="2">Nucleus</location>
    </subcellularLocation>
</comment>
<comment type="function">
    <text evidence="19">5'-&gt;3' double-stranded DNA exonuclease which may also possess a cryptic 3'-&gt;5' double-stranded DNA exonuclease activity. Functions in DNA mismatch repair (MMR) to excise mismatch-containing DNA tracts directed by strand breaks located either 5' or 3' to the mismatch. Also exhibits endonuclease activity against 5'-overhanging flap structures similar to those generated by displacement synthesis when DNA polymerase encounters the 5'-end of a downstream Okazaki fragment. Required for somatic hypermutation (SHM) and class switch recombination (CSR) of immunoglobulin genes. Essential for male and female meiosis.</text>
</comment>
<keyword evidence="24" id="KW-1185">Reference proteome</keyword>
<feature type="compositionally biased region" description="Polar residues" evidence="21">
    <location>
        <begin position="361"/>
        <end position="379"/>
    </location>
</feature>
<dbReference type="GO" id="GO:0003677">
    <property type="term" value="F:DNA binding"/>
    <property type="evidence" value="ECO:0007669"/>
    <property type="project" value="UniProtKB-KW"/>
</dbReference>
<dbReference type="GO" id="GO:0006281">
    <property type="term" value="P:DNA repair"/>
    <property type="evidence" value="ECO:0007669"/>
    <property type="project" value="UniProtKB-KW"/>
</dbReference>
<accession>A0A316VTW0</accession>
<dbReference type="GO" id="GO:0051321">
    <property type="term" value="P:meiotic cell cycle"/>
    <property type="evidence" value="ECO:0007669"/>
    <property type="project" value="UniProtKB-KW"/>
</dbReference>
<dbReference type="GeneID" id="37037618"/>
<dbReference type="CDD" id="cd09908">
    <property type="entry name" value="H3TH_EXO1"/>
    <property type="match status" value="1"/>
</dbReference>
<dbReference type="STRING" id="1522189.A0A316VTW0"/>
<dbReference type="InterPro" id="IPR006086">
    <property type="entry name" value="XPG-I_dom"/>
</dbReference>
<evidence type="ECO:0000256" key="7">
    <source>
        <dbReference type="ARBA" id="ARBA00022759"/>
    </source>
</evidence>
<evidence type="ECO:0000256" key="10">
    <source>
        <dbReference type="ARBA" id="ARBA00022839"/>
    </source>
</evidence>
<evidence type="ECO:0000256" key="6">
    <source>
        <dbReference type="ARBA" id="ARBA00022723"/>
    </source>
</evidence>
<dbReference type="Proteomes" id="UP000245783">
    <property type="component" value="Unassembled WGS sequence"/>
</dbReference>
<evidence type="ECO:0000256" key="19">
    <source>
        <dbReference type="ARBA" id="ARBA00057694"/>
    </source>
</evidence>
<dbReference type="Pfam" id="PF00752">
    <property type="entry name" value="XPG_N"/>
    <property type="match status" value="1"/>
</dbReference>
<evidence type="ECO:0000256" key="9">
    <source>
        <dbReference type="ARBA" id="ARBA00022801"/>
    </source>
</evidence>
<keyword evidence="11" id="KW-0460">Magnesium</keyword>
<dbReference type="PROSITE" id="PS00842">
    <property type="entry name" value="XPG_2"/>
    <property type="match status" value="1"/>
</dbReference>
<dbReference type="FunCoup" id="A0A316VTW0">
    <property type="interactions" value="205"/>
</dbReference>
<comment type="similarity">
    <text evidence="3">Belongs to the XPG/RAD2 endonuclease family. EXO1 subfamily.</text>
</comment>
<dbReference type="FunFam" id="3.40.50.1010:FF:000111">
    <property type="entry name" value="Exonuclease 1"/>
    <property type="match status" value="1"/>
</dbReference>
<evidence type="ECO:0000256" key="18">
    <source>
        <dbReference type="ARBA" id="ARBA00023254"/>
    </source>
</evidence>
<feature type="compositionally biased region" description="Polar residues" evidence="21">
    <location>
        <begin position="662"/>
        <end position="679"/>
    </location>
</feature>
<dbReference type="GO" id="GO:0035312">
    <property type="term" value="F:5'-3' DNA exonuclease activity"/>
    <property type="evidence" value="ECO:0007669"/>
    <property type="project" value="InterPro"/>
</dbReference>
<evidence type="ECO:0000256" key="20">
    <source>
        <dbReference type="ARBA" id="ARBA00064664"/>
    </source>
</evidence>
<dbReference type="AlphaFoldDB" id="A0A316VTW0"/>
<dbReference type="PROSITE" id="PS00841">
    <property type="entry name" value="XPG_1"/>
    <property type="match status" value="1"/>
</dbReference>
<dbReference type="InterPro" id="IPR008918">
    <property type="entry name" value="HhH2"/>
</dbReference>
<comment type="cofactor">
    <cofactor evidence="1">
        <name>Mg(2+)</name>
        <dbReference type="ChEBI" id="CHEBI:18420"/>
    </cofactor>
</comment>
<organism evidence="23 24">
    <name type="scientific">Ceraceosorus guamensis</name>
    <dbReference type="NCBI Taxonomy" id="1522189"/>
    <lineage>
        <taxon>Eukaryota</taxon>
        <taxon>Fungi</taxon>
        <taxon>Dikarya</taxon>
        <taxon>Basidiomycota</taxon>
        <taxon>Ustilaginomycotina</taxon>
        <taxon>Exobasidiomycetes</taxon>
        <taxon>Ceraceosorales</taxon>
        <taxon>Ceraceosoraceae</taxon>
        <taxon>Ceraceosorus</taxon>
    </lineage>
</organism>
<evidence type="ECO:0000256" key="2">
    <source>
        <dbReference type="ARBA" id="ARBA00004123"/>
    </source>
</evidence>
<evidence type="ECO:0000313" key="23">
    <source>
        <dbReference type="EMBL" id="PWN38935.1"/>
    </source>
</evidence>
<feature type="region of interest" description="Disordered" evidence="21">
    <location>
        <begin position="617"/>
        <end position="689"/>
    </location>
</feature>
<evidence type="ECO:0000256" key="16">
    <source>
        <dbReference type="ARBA" id="ARBA00023204"/>
    </source>
</evidence>
<feature type="region of interest" description="Disordered" evidence="21">
    <location>
        <begin position="450"/>
        <end position="531"/>
    </location>
</feature>
<protein>
    <recommendedName>
        <fullName evidence="22">XPG-I domain-containing protein</fullName>
    </recommendedName>
</protein>
<keyword evidence="14" id="KW-0007">Acetylation</keyword>
<dbReference type="PRINTS" id="PR00853">
    <property type="entry name" value="XPGRADSUPER"/>
</dbReference>
<proteinExistence type="inferred from homology"/>
<dbReference type="RefSeq" id="XP_025366095.1">
    <property type="nucleotide sequence ID" value="XM_025515748.1"/>
</dbReference>
<gene>
    <name evidence="23" type="ORF">IE81DRAFT_343651</name>
</gene>
<dbReference type="CDD" id="cd09857">
    <property type="entry name" value="PIN_EXO1"/>
    <property type="match status" value="1"/>
</dbReference>
<dbReference type="FunFam" id="1.10.150.20:FF:000011">
    <property type="entry name" value="exonuclease 1"/>
    <property type="match status" value="1"/>
</dbReference>
<keyword evidence="18" id="KW-0469">Meiosis</keyword>
<keyword evidence="7" id="KW-0255">Endonuclease</keyword>
<evidence type="ECO:0000313" key="24">
    <source>
        <dbReference type="Proteomes" id="UP000245783"/>
    </source>
</evidence>
<keyword evidence="15" id="KW-0238">DNA-binding</keyword>
<keyword evidence="13" id="KW-0267">Excision nuclease</keyword>
<feature type="domain" description="XPG-I" evidence="22">
    <location>
        <begin position="79"/>
        <end position="149"/>
    </location>
</feature>
<dbReference type="InterPro" id="IPR036279">
    <property type="entry name" value="5-3_exonuclease_C_sf"/>
</dbReference>
<evidence type="ECO:0000256" key="11">
    <source>
        <dbReference type="ARBA" id="ARBA00022842"/>
    </source>
</evidence>
<keyword evidence="12" id="KW-0391">Immunity</keyword>
<dbReference type="InterPro" id="IPR037315">
    <property type="entry name" value="EXO1_H3TH"/>
</dbReference>
<dbReference type="Pfam" id="PF00867">
    <property type="entry name" value="XPG_I"/>
    <property type="match status" value="1"/>
</dbReference>